<name>A0ABT9Z0Z5_9BACI</name>
<reference evidence="1 2" key="1">
    <citation type="submission" date="2023-07" db="EMBL/GenBank/DDBJ databases">
        <title>Genomic Encyclopedia of Type Strains, Phase IV (KMG-IV): sequencing the most valuable type-strain genomes for metagenomic binning, comparative biology and taxonomic classification.</title>
        <authorList>
            <person name="Goeker M."/>
        </authorList>
    </citation>
    <scope>NUCLEOTIDE SEQUENCE [LARGE SCALE GENOMIC DNA]</scope>
    <source>
        <strain evidence="1 2">DSM 17723</strain>
    </source>
</reference>
<dbReference type="Proteomes" id="UP001232245">
    <property type="component" value="Unassembled WGS sequence"/>
</dbReference>
<evidence type="ECO:0000313" key="2">
    <source>
        <dbReference type="Proteomes" id="UP001232245"/>
    </source>
</evidence>
<keyword evidence="2" id="KW-1185">Reference proteome</keyword>
<evidence type="ECO:0008006" key="3">
    <source>
        <dbReference type="Google" id="ProtNLM"/>
    </source>
</evidence>
<dbReference type="RefSeq" id="WP_095301274.1">
    <property type="nucleotide sequence ID" value="NZ_CADEPK010000309.1"/>
</dbReference>
<organism evidence="1 2">
    <name type="scientific">Metabacillus niabensis</name>
    <dbReference type="NCBI Taxonomy" id="324854"/>
    <lineage>
        <taxon>Bacteria</taxon>
        <taxon>Bacillati</taxon>
        <taxon>Bacillota</taxon>
        <taxon>Bacilli</taxon>
        <taxon>Bacillales</taxon>
        <taxon>Bacillaceae</taxon>
        <taxon>Metabacillus</taxon>
    </lineage>
</organism>
<evidence type="ECO:0000313" key="1">
    <source>
        <dbReference type="EMBL" id="MDQ0225228.1"/>
    </source>
</evidence>
<accession>A0ABT9Z0Z5</accession>
<comment type="caution">
    <text evidence="1">The sequence shown here is derived from an EMBL/GenBank/DDBJ whole genome shotgun (WGS) entry which is preliminary data.</text>
</comment>
<protein>
    <recommendedName>
        <fullName evidence="3">YodN</fullName>
    </recommendedName>
</protein>
<gene>
    <name evidence="1" type="ORF">J2S02_001557</name>
</gene>
<sequence>MGNINHPNYKIGDVVVITLYGTVGTITKVHKLDQHFVYEVNYSDMLFFENVLQLYSDYEGTIIDVEEITIDIDYQIGDTVLVNGYGKTCFRIVGIRIEAWRYEDDGWEEVTYELTRLSDGEWLEATADEMTLLNSSPKSTLSILQKLQYKTKKSNDLKDYSTLFTKPIKLKKARIIDENQHYKKMVDELLDIYNDYQTLYQMFENPEYKEIMVLIMNSLQRHSKSNDSQH</sequence>
<proteinExistence type="predicted"/>
<dbReference type="EMBL" id="JAUSTZ010000002">
    <property type="protein sequence ID" value="MDQ0225228.1"/>
    <property type="molecule type" value="Genomic_DNA"/>
</dbReference>